<dbReference type="PANTHER" id="PTHR21716:SF62">
    <property type="entry name" value="TRANSPORT PROTEIN YDBI-RELATED"/>
    <property type="match status" value="1"/>
</dbReference>
<dbReference type="AlphaFoldDB" id="A0A1N6Z7Y4"/>
<evidence type="ECO:0000313" key="7">
    <source>
        <dbReference type="EMBL" id="SIR22897.1"/>
    </source>
</evidence>
<organism evidence="7 8">
    <name type="scientific">Pontibacter lucknowensis</name>
    <dbReference type="NCBI Taxonomy" id="1077936"/>
    <lineage>
        <taxon>Bacteria</taxon>
        <taxon>Pseudomonadati</taxon>
        <taxon>Bacteroidota</taxon>
        <taxon>Cytophagia</taxon>
        <taxon>Cytophagales</taxon>
        <taxon>Hymenobacteraceae</taxon>
        <taxon>Pontibacter</taxon>
    </lineage>
</organism>
<dbReference type="EMBL" id="FTNM01000004">
    <property type="protein sequence ID" value="SIR22897.1"/>
    <property type="molecule type" value="Genomic_DNA"/>
</dbReference>
<dbReference type="STRING" id="1077936.SAMN05421545_2810"/>
<name>A0A1N6Z7Y4_9BACT</name>
<protein>
    <submittedName>
        <fullName evidence="7">Predicted PurR-regulated permease PerM</fullName>
    </submittedName>
</protein>
<keyword evidence="3 6" id="KW-0812">Transmembrane</keyword>
<comment type="subcellular location">
    <subcellularLocation>
        <location evidence="1">Membrane</location>
        <topology evidence="1">Multi-pass membrane protein</topology>
    </subcellularLocation>
</comment>
<feature type="transmembrane region" description="Helical" evidence="6">
    <location>
        <begin position="67"/>
        <end position="86"/>
    </location>
</feature>
<dbReference type="Proteomes" id="UP000185924">
    <property type="component" value="Unassembled WGS sequence"/>
</dbReference>
<sequence>MQDIYTYARRIALAAFIFFLVAAAFYLFIQLTHFLLLVFAGILLAVLFTSLSEWVSAKTGFGRGLSLTIVTILLFGMLVGLGFIVAPTVGEQVNEMGDSIPQAWEDLKDKLRETTWGEQVLHEVENGTGKMIPESKAIFSRVTNMFTSTLSIFTDLLIVLITGLFLAANPLLYTKGFVKLFPVMRRNRVYEVLSLCYDTLRQWLWGMFLAMCLIGVTVWLGFTIIGLELALLMALLAFFFAFIPNIGPIIAGVPPILLGLLDSPQMALQVLLVYSIIQGIEGYVLTPLIFQKTVALPPALLLFFQVLLGIVQGGLGLFLAAPLLAVVMVIVQEVYIKDVLERPDSTKAAGAGGSTGTASP</sequence>
<evidence type="ECO:0000256" key="1">
    <source>
        <dbReference type="ARBA" id="ARBA00004141"/>
    </source>
</evidence>
<evidence type="ECO:0000256" key="3">
    <source>
        <dbReference type="ARBA" id="ARBA00022692"/>
    </source>
</evidence>
<evidence type="ECO:0000256" key="6">
    <source>
        <dbReference type="SAM" id="Phobius"/>
    </source>
</evidence>
<proteinExistence type="inferred from homology"/>
<feature type="transmembrane region" description="Helical" evidence="6">
    <location>
        <begin position="35"/>
        <end position="55"/>
    </location>
</feature>
<evidence type="ECO:0000313" key="8">
    <source>
        <dbReference type="Proteomes" id="UP000185924"/>
    </source>
</evidence>
<gene>
    <name evidence="7" type="ORF">SAMN05421545_2810</name>
</gene>
<feature type="transmembrane region" description="Helical" evidence="6">
    <location>
        <begin position="270"/>
        <end position="290"/>
    </location>
</feature>
<dbReference type="GO" id="GO:0016020">
    <property type="term" value="C:membrane"/>
    <property type="evidence" value="ECO:0007669"/>
    <property type="project" value="UniProtKB-SubCell"/>
</dbReference>
<keyword evidence="8" id="KW-1185">Reference proteome</keyword>
<keyword evidence="5 6" id="KW-0472">Membrane</keyword>
<keyword evidence="4 6" id="KW-1133">Transmembrane helix</keyword>
<dbReference type="PANTHER" id="PTHR21716">
    <property type="entry name" value="TRANSMEMBRANE PROTEIN"/>
    <property type="match status" value="1"/>
</dbReference>
<feature type="transmembrane region" description="Helical" evidence="6">
    <location>
        <begin position="203"/>
        <end position="225"/>
    </location>
</feature>
<evidence type="ECO:0000256" key="2">
    <source>
        <dbReference type="ARBA" id="ARBA00009773"/>
    </source>
</evidence>
<dbReference type="Pfam" id="PF01594">
    <property type="entry name" value="AI-2E_transport"/>
    <property type="match status" value="1"/>
</dbReference>
<dbReference type="RefSeq" id="WP_076422560.1">
    <property type="nucleotide sequence ID" value="NZ_FTNM01000004.1"/>
</dbReference>
<accession>A0A1N6Z7Y4</accession>
<feature type="transmembrane region" description="Helical" evidence="6">
    <location>
        <begin position="12"/>
        <end position="29"/>
    </location>
</feature>
<dbReference type="OrthoDB" id="5761230at2"/>
<evidence type="ECO:0000256" key="4">
    <source>
        <dbReference type="ARBA" id="ARBA00022989"/>
    </source>
</evidence>
<feature type="transmembrane region" description="Helical" evidence="6">
    <location>
        <begin position="231"/>
        <end position="258"/>
    </location>
</feature>
<evidence type="ECO:0000256" key="5">
    <source>
        <dbReference type="ARBA" id="ARBA00023136"/>
    </source>
</evidence>
<reference evidence="8" key="1">
    <citation type="submission" date="2017-01" db="EMBL/GenBank/DDBJ databases">
        <authorList>
            <person name="Varghese N."/>
            <person name="Submissions S."/>
        </authorList>
    </citation>
    <scope>NUCLEOTIDE SEQUENCE [LARGE SCALE GENOMIC DNA]</scope>
    <source>
        <strain evidence="8">DM9</strain>
    </source>
</reference>
<feature type="transmembrane region" description="Helical" evidence="6">
    <location>
        <begin position="302"/>
        <end position="331"/>
    </location>
</feature>
<dbReference type="InterPro" id="IPR002549">
    <property type="entry name" value="AI-2E-like"/>
</dbReference>
<comment type="similarity">
    <text evidence="2">Belongs to the autoinducer-2 exporter (AI-2E) (TC 2.A.86) family.</text>
</comment>
<feature type="transmembrane region" description="Helical" evidence="6">
    <location>
        <begin position="156"/>
        <end position="178"/>
    </location>
</feature>
<dbReference type="GO" id="GO:0055085">
    <property type="term" value="P:transmembrane transport"/>
    <property type="evidence" value="ECO:0007669"/>
    <property type="project" value="TreeGrafter"/>
</dbReference>